<organism evidence="1 2">
    <name type="scientific">Streptomyces narbonensis</name>
    <dbReference type="NCBI Taxonomy" id="67333"/>
    <lineage>
        <taxon>Bacteria</taxon>
        <taxon>Bacillati</taxon>
        <taxon>Actinomycetota</taxon>
        <taxon>Actinomycetes</taxon>
        <taxon>Kitasatosporales</taxon>
        <taxon>Streptomycetaceae</taxon>
        <taxon>Streptomyces</taxon>
    </lineage>
</organism>
<proteinExistence type="predicted"/>
<keyword evidence="2" id="KW-1185">Reference proteome</keyword>
<dbReference type="RefSeq" id="WP_358477628.1">
    <property type="nucleotide sequence ID" value="NZ_JBEZAE010000012.1"/>
</dbReference>
<sequence>MGEITVSAQNIGQLLHDPTSTSGGAPYMQVYADLAVSHRGRPVSEIVPMLRAAADAALLGFTAADLAEQAAAISSGARYELRVRVIE</sequence>
<evidence type="ECO:0000313" key="1">
    <source>
        <dbReference type="EMBL" id="MEU7072327.1"/>
    </source>
</evidence>
<name>A0ABV3CC07_9ACTN</name>
<accession>A0ABV3CC07</accession>
<evidence type="ECO:0000313" key="2">
    <source>
        <dbReference type="Proteomes" id="UP001551329"/>
    </source>
</evidence>
<reference evidence="1 2" key="1">
    <citation type="submission" date="2024-06" db="EMBL/GenBank/DDBJ databases">
        <title>The Natural Products Discovery Center: Release of the First 8490 Sequenced Strains for Exploring Actinobacteria Biosynthetic Diversity.</title>
        <authorList>
            <person name="Kalkreuter E."/>
            <person name="Kautsar S.A."/>
            <person name="Yang D."/>
            <person name="Bader C.D."/>
            <person name="Teijaro C.N."/>
            <person name="Fluegel L."/>
            <person name="Davis C.M."/>
            <person name="Simpson J.R."/>
            <person name="Lauterbach L."/>
            <person name="Steele A.D."/>
            <person name="Gui C."/>
            <person name="Meng S."/>
            <person name="Li G."/>
            <person name="Viehrig K."/>
            <person name="Ye F."/>
            <person name="Su P."/>
            <person name="Kiefer A.F."/>
            <person name="Nichols A."/>
            <person name="Cepeda A.J."/>
            <person name="Yan W."/>
            <person name="Fan B."/>
            <person name="Jiang Y."/>
            <person name="Adhikari A."/>
            <person name="Zheng C.-J."/>
            <person name="Schuster L."/>
            <person name="Cowan T.M."/>
            <person name="Smanski M.J."/>
            <person name="Chevrette M.G."/>
            <person name="De Carvalho L.P.S."/>
            <person name="Shen B."/>
        </authorList>
    </citation>
    <scope>NUCLEOTIDE SEQUENCE [LARGE SCALE GENOMIC DNA]</scope>
    <source>
        <strain evidence="1 2">NPDC045974</strain>
    </source>
</reference>
<comment type="caution">
    <text evidence="1">The sequence shown here is derived from an EMBL/GenBank/DDBJ whole genome shotgun (WGS) entry which is preliminary data.</text>
</comment>
<gene>
    <name evidence="1" type="ORF">AB0A88_19600</name>
</gene>
<dbReference type="Proteomes" id="UP001551329">
    <property type="component" value="Unassembled WGS sequence"/>
</dbReference>
<dbReference type="EMBL" id="JBEZAE010000012">
    <property type="protein sequence ID" value="MEU7072327.1"/>
    <property type="molecule type" value="Genomic_DNA"/>
</dbReference>
<protein>
    <submittedName>
        <fullName evidence="1">Uncharacterized protein</fullName>
    </submittedName>
</protein>